<evidence type="ECO:0000256" key="5">
    <source>
        <dbReference type="ARBA" id="ARBA00022692"/>
    </source>
</evidence>
<comment type="caution">
    <text evidence="17">The sequence shown here is derived from an EMBL/GenBank/DDBJ whole genome shotgun (WGS) entry which is preliminary data.</text>
</comment>
<proteinExistence type="inferred from homology"/>
<keyword evidence="3" id="KW-1003">Cell membrane</keyword>
<feature type="domain" description="FeoB-type G" evidence="16">
    <location>
        <begin position="5"/>
        <end position="195"/>
    </location>
</feature>
<evidence type="ECO:0000256" key="1">
    <source>
        <dbReference type="ARBA" id="ARBA00004651"/>
    </source>
</evidence>
<evidence type="ECO:0000256" key="14">
    <source>
        <dbReference type="PIRSR" id="PIRSR603373-2"/>
    </source>
</evidence>
<dbReference type="InterPro" id="IPR003373">
    <property type="entry name" value="Fe2_transport_prot-B"/>
</dbReference>
<evidence type="ECO:0000256" key="11">
    <source>
        <dbReference type="ARBA" id="ARBA00023136"/>
    </source>
</evidence>
<dbReference type="InterPro" id="IPR027417">
    <property type="entry name" value="P-loop_NTPase"/>
</dbReference>
<feature type="transmembrane region" description="Helical" evidence="15">
    <location>
        <begin position="671"/>
        <end position="698"/>
    </location>
</feature>
<evidence type="ECO:0000256" key="6">
    <source>
        <dbReference type="ARBA" id="ARBA00022741"/>
    </source>
</evidence>
<feature type="binding site" evidence="14">
    <location>
        <position position="26"/>
    </location>
    <ligand>
        <name>Mg(2+)</name>
        <dbReference type="ChEBI" id="CHEBI:18420"/>
        <label>2</label>
    </ligand>
</feature>
<dbReference type="Pfam" id="PF02421">
    <property type="entry name" value="FeoB_N"/>
    <property type="match status" value="2"/>
</dbReference>
<evidence type="ECO:0000256" key="12">
    <source>
        <dbReference type="NCBIfam" id="TIGR00437"/>
    </source>
</evidence>
<feature type="binding site" evidence="14">
    <location>
        <position position="27"/>
    </location>
    <ligand>
        <name>Mg(2+)</name>
        <dbReference type="ChEBI" id="CHEBI:18420"/>
        <label>2</label>
    </ligand>
</feature>
<evidence type="ECO:0000256" key="4">
    <source>
        <dbReference type="ARBA" id="ARBA00022496"/>
    </source>
</evidence>
<dbReference type="InterPro" id="IPR030389">
    <property type="entry name" value="G_FEOB_dom"/>
</dbReference>
<dbReference type="InterPro" id="IPR011640">
    <property type="entry name" value="Fe2_transport_prot_B_C"/>
</dbReference>
<evidence type="ECO:0000256" key="3">
    <source>
        <dbReference type="ARBA" id="ARBA00022475"/>
    </source>
</evidence>
<feature type="binding site" evidence="13">
    <location>
        <begin position="37"/>
        <end position="41"/>
    </location>
    <ligand>
        <name>GTP</name>
        <dbReference type="ChEBI" id="CHEBI:37565"/>
        <label>1</label>
    </ligand>
</feature>
<dbReference type="Gene3D" id="3.40.50.300">
    <property type="entry name" value="P-loop containing nucleotide triphosphate hydrolases"/>
    <property type="match status" value="1"/>
</dbReference>
<dbReference type="PANTHER" id="PTHR43185:SF1">
    <property type="entry name" value="FE(2+) TRANSPORTER FEOB"/>
    <property type="match status" value="1"/>
</dbReference>
<dbReference type="SUPFAM" id="SSF52540">
    <property type="entry name" value="P-loop containing nucleoside triphosphate hydrolases"/>
    <property type="match status" value="1"/>
</dbReference>
<protein>
    <recommendedName>
        <fullName evidence="12 15">Ferrous iron transport protein B</fullName>
    </recommendedName>
</protein>
<keyword evidence="8 15" id="KW-0408">Iron</keyword>
<dbReference type="PROSITE" id="PS51711">
    <property type="entry name" value="G_FEOB"/>
    <property type="match status" value="1"/>
</dbReference>
<feature type="binding site" evidence="13">
    <location>
        <begin position="12"/>
        <end position="19"/>
    </location>
    <ligand>
        <name>GTP</name>
        <dbReference type="ChEBI" id="CHEBI:37565"/>
        <label>1</label>
    </ligand>
</feature>
<dbReference type="InterPro" id="IPR011642">
    <property type="entry name" value="Gate_dom"/>
</dbReference>
<evidence type="ECO:0000256" key="2">
    <source>
        <dbReference type="ARBA" id="ARBA00022448"/>
    </source>
</evidence>
<keyword evidence="6 13" id="KW-0547">Nucleotide-binding</keyword>
<dbReference type="AlphaFoldDB" id="A0A7C9BF65"/>
<reference evidence="17 18" key="1">
    <citation type="submission" date="2019-10" db="EMBL/GenBank/DDBJ databases">
        <title>Draft Genome Sequence of Cytophagaceae sp. SJW1-29.</title>
        <authorList>
            <person name="Choi A."/>
        </authorList>
    </citation>
    <scope>NUCLEOTIDE SEQUENCE [LARGE SCALE GENOMIC DNA]</scope>
    <source>
        <strain evidence="17 18">SJW1-29</strain>
    </source>
</reference>
<dbReference type="InterPro" id="IPR050860">
    <property type="entry name" value="FeoB_GTPase"/>
</dbReference>
<dbReference type="GO" id="GO:0015093">
    <property type="term" value="F:ferrous iron transmembrane transporter activity"/>
    <property type="evidence" value="ECO:0007669"/>
    <property type="project" value="UniProtKB-UniRule"/>
</dbReference>
<dbReference type="GO" id="GO:0046872">
    <property type="term" value="F:metal ion binding"/>
    <property type="evidence" value="ECO:0007669"/>
    <property type="project" value="UniProtKB-KW"/>
</dbReference>
<feature type="transmembrane region" description="Helical" evidence="15">
    <location>
        <begin position="407"/>
        <end position="429"/>
    </location>
</feature>
<dbReference type="Proteomes" id="UP000479293">
    <property type="component" value="Unassembled WGS sequence"/>
</dbReference>
<keyword evidence="9" id="KW-0406">Ion transport</keyword>
<comment type="function">
    <text evidence="15">Probable transporter of a GTP-driven Fe(2+) uptake system.</text>
</comment>
<evidence type="ECO:0000256" key="7">
    <source>
        <dbReference type="ARBA" id="ARBA00022989"/>
    </source>
</evidence>
<dbReference type="GO" id="GO:0005525">
    <property type="term" value="F:GTP binding"/>
    <property type="evidence" value="ECO:0007669"/>
    <property type="project" value="UniProtKB-KW"/>
</dbReference>
<organism evidence="17 18">
    <name type="scientific">Salmonirosea aquatica</name>
    <dbReference type="NCBI Taxonomy" id="2654236"/>
    <lineage>
        <taxon>Bacteria</taxon>
        <taxon>Pseudomonadati</taxon>
        <taxon>Bacteroidota</taxon>
        <taxon>Cytophagia</taxon>
        <taxon>Cytophagales</taxon>
        <taxon>Spirosomataceae</taxon>
        <taxon>Salmonirosea</taxon>
    </lineage>
</organism>
<evidence type="ECO:0000259" key="16">
    <source>
        <dbReference type="PROSITE" id="PS51711"/>
    </source>
</evidence>
<feature type="transmembrane region" description="Helical" evidence="15">
    <location>
        <begin position="307"/>
        <end position="328"/>
    </location>
</feature>
<gene>
    <name evidence="17" type="primary">feoB</name>
    <name evidence="17" type="ORF">GBK04_02250</name>
</gene>
<dbReference type="InterPro" id="IPR006073">
    <property type="entry name" value="GTP-bd"/>
</dbReference>
<keyword evidence="7 15" id="KW-1133">Transmembrane helix</keyword>
<feature type="transmembrane region" description="Helical" evidence="15">
    <location>
        <begin position="710"/>
        <end position="729"/>
    </location>
</feature>
<feature type="transmembrane region" description="Helical" evidence="15">
    <location>
        <begin position="441"/>
        <end position="468"/>
    </location>
</feature>
<feature type="transmembrane region" description="Helical" evidence="15">
    <location>
        <begin position="480"/>
        <end position="505"/>
    </location>
</feature>
<name>A0A7C9BF65_9BACT</name>
<dbReference type="RefSeq" id="WP_152756476.1">
    <property type="nucleotide sequence ID" value="NZ_WHLY01000002.1"/>
</dbReference>
<dbReference type="PANTHER" id="PTHR43185">
    <property type="entry name" value="FERROUS IRON TRANSPORT PROTEIN B"/>
    <property type="match status" value="1"/>
</dbReference>
<accession>A0A7C9BF65</accession>
<feature type="transmembrane region" description="Helical" evidence="15">
    <location>
        <begin position="539"/>
        <end position="558"/>
    </location>
</feature>
<keyword evidence="18" id="KW-1185">Reference proteome</keyword>
<dbReference type="Pfam" id="PF07664">
    <property type="entry name" value="FeoB_C"/>
    <property type="match status" value="1"/>
</dbReference>
<evidence type="ECO:0000256" key="13">
    <source>
        <dbReference type="PIRSR" id="PIRSR603373-1"/>
    </source>
</evidence>
<keyword evidence="5 15" id="KW-0812">Transmembrane</keyword>
<comment type="similarity">
    <text evidence="15">Belongs to the TRAFAC class TrmE-Era-EngA-EngB-Septin-like GTPase superfamily. FeoB GTPase (TC 9.A.8) family.</text>
</comment>
<dbReference type="EMBL" id="WHLY01000002">
    <property type="protein sequence ID" value="MPR32197.1"/>
    <property type="molecule type" value="Genomic_DNA"/>
</dbReference>
<evidence type="ECO:0000256" key="10">
    <source>
        <dbReference type="ARBA" id="ARBA00023134"/>
    </source>
</evidence>
<keyword evidence="14" id="KW-0460">Magnesium</keyword>
<keyword evidence="11 15" id="KW-0472">Membrane</keyword>
<evidence type="ECO:0000256" key="8">
    <source>
        <dbReference type="ARBA" id="ARBA00023004"/>
    </source>
</evidence>
<dbReference type="PRINTS" id="PR00326">
    <property type="entry name" value="GTP1OBG"/>
</dbReference>
<feature type="binding site" evidence="14">
    <location>
        <position position="23"/>
    </location>
    <ligand>
        <name>Mg(2+)</name>
        <dbReference type="ChEBI" id="CHEBI:18420"/>
        <label>2</label>
    </ligand>
</feature>
<keyword evidence="14" id="KW-0479">Metal-binding</keyword>
<dbReference type="GO" id="GO:0005886">
    <property type="term" value="C:plasma membrane"/>
    <property type="evidence" value="ECO:0007669"/>
    <property type="project" value="UniProtKB-SubCell"/>
</dbReference>
<dbReference type="CDD" id="cd01879">
    <property type="entry name" value="FeoB"/>
    <property type="match status" value="1"/>
</dbReference>
<dbReference type="Pfam" id="PF07670">
    <property type="entry name" value="Gate"/>
    <property type="match status" value="2"/>
</dbReference>
<keyword evidence="2 15" id="KW-0813">Transport</keyword>
<keyword evidence="4 15" id="KW-0410">Iron transport</keyword>
<feature type="binding site" evidence="13">
    <location>
        <begin position="146"/>
        <end position="149"/>
    </location>
    <ligand>
        <name>GTP</name>
        <dbReference type="ChEBI" id="CHEBI:37565"/>
        <label>1</label>
    </ligand>
</feature>
<evidence type="ECO:0000313" key="18">
    <source>
        <dbReference type="Proteomes" id="UP000479293"/>
    </source>
</evidence>
<evidence type="ECO:0000313" key="17">
    <source>
        <dbReference type="EMBL" id="MPR32197.1"/>
    </source>
</evidence>
<sequence>MRSTSYKIALIGNPNSGKSSLFNQLTGLRQKTGNFPGVTVDKKSGIMRFASIPEAVAVPTEPEITTDRPPSPVTPSEAILIDLPGIYSIYPKSRDEQVVMDILANPRHPDYPDAVIVVADASNLQRNLLLFTEIADLGLPTVLALNMLDVADSMNLRVNAVQLAMQLHVPVVKINARTGEGTELLRDAVQRASTISLPQSAYFMDPSEEHEALIEETKKAFGLENNYLAMQYVCQHEAFTFLDPSQRTQLDNLVASHGFDKTDFLAYETITRYERLRPLVQKAVTIVGESDQPAWTRRLDKILLHPFWGYVAFLGVLLVIFQAVFAWAQYPMDWLDLATAQAIEWTKNTLPAGVLNDLLTDGLMAGIGGVIIFIPQIAFLFGLVGLLEESGYMARVMVIMDKLMRKFGLNGRSVVPLISGVACAVPAIMTTRSINNAYERLLTILVTPLMSCSARLPIYTILIALVVPDETVLGVLNLQGLVLLGLYLLGLVGALASAWLFSLFIPRREPSYFILEMPTYKLPRWSHLGIMMFDSVKSFVLEAGKIIIAISIVLWVLASYGPGDSMEQASEQALSSLTENVSPEAREATVASARLESSYAGHFGRFIEPAIRPLGYDWKIGIALITSFAAREVFVGTMSTIYSIGGDASEDAVTIRQRLQKERNPRTGGPMYTPAVSFSLLMFYVFAMMCMSTLAVVYRETHGWKWPLVQLFYTMGLAYLSAWITYQLLS</sequence>
<evidence type="ECO:0000256" key="15">
    <source>
        <dbReference type="RuleBase" id="RU362098"/>
    </source>
</evidence>
<feature type="transmembrane region" description="Helical" evidence="15">
    <location>
        <begin position="363"/>
        <end position="387"/>
    </location>
</feature>
<dbReference type="NCBIfam" id="TIGR00437">
    <property type="entry name" value="feoB"/>
    <property type="match status" value="1"/>
</dbReference>
<comment type="subcellular location">
    <subcellularLocation>
        <location evidence="15">Cell inner membrane</location>
        <topology evidence="15">Multi-pass membrane protein</topology>
    </subcellularLocation>
    <subcellularLocation>
        <location evidence="1">Cell membrane</location>
        <topology evidence="1">Multi-pass membrane protein</topology>
    </subcellularLocation>
</comment>
<evidence type="ECO:0000256" key="9">
    <source>
        <dbReference type="ARBA" id="ARBA00023065"/>
    </source>
</evidence>
<feature type="binding site" evidence="13">
    <location>
        <begin position="82"/>
        <end position="85"/>
    </location>
    <ligand>
        <name>GTP</name>
        <dbReference type="ChEBI" id="CHEBI:37565"/>
        <label>1</label>
    </ligand>
</feature>
<keyword evidence="10 13" id="KW-0342">GTP-binding</keyword>